<gene>
    <name evidence="2" type="ORF">ILYODFUR_024193</name>
</gene>
<feature type="non-terminal residue" evidence="2">
    <location>
        <position position="1"/>
    </location>
</feature>
<evidence type="ECO:0000313" key="2">
    <source>
        <dbReference type="EMBL" id="MEQ2241326.1"/>
    </source>
</evidence>
<feature type="compositionally biased region" description="Basic and acidic residues" evidence="1">
    <location>
        <begin position="77"/>
        <end position="87"/>
    </location>
</feature>
<comment type="caution">
    <text evidence="2">The sequence shown here is derived from an EMBL/GenBank/DDBJ whole genome shotgun (WGS) entry which is preliminary data.</text>
</comment>
<accession>A0ABV0UAQ4</accession>
<feature type="compositionally biased region" description="Polar residues" evidence="1">
    <location>
        <begin position="17"/>
        <end position="26"/>
    </location>
</feature>
<keyword evidence="3" id="KW-1185">Reference proteome</keyword>
<dbReference type="Proteomes" id="UP001482620">
    <property type="component" value="Unassembled WGS sequence"/>
</dbReference>
<protein>
    <submittedName>
        <fullName evidence="2">Uncharacterized protein</fullName>
    </submittedName>
</protein>
<evidence type="ECO:0000313" key="3">
    <source>
        <dbReference type="Proteomes" id="UP001482620"/>
    </source>
</evidence>
<dbReference type="EMBL" id="JAHRIQ010060770">
    <property type="protein sequence ID" value="MEQ2241326.1"/>
    <property type="molecule type" value="Genomic_DNA"/>
</dbReference>
<feature type="region of interest" description="Disordered" evidence="1">
    <location>
        <begin position="73"/>
        <end position="105"/>
    </location>
</feature>
<name>A0ABV0UAQ4_9TELE</name>
<reference evidence="2 3" key="1">
    <citation type="submission" date="2021-06" db="EMBL/GenBank/DDBJ databases">
        <authorList>
            <person name="Palmer J.M."/>
        </authorList>
    </citation>
    <scope>NUCLEOTIDE SEQUENCE [LARGE SCALE GENOMIC DNA]</scope>
    <source>
        <strain evidence="3">if_2019</strain>
        <tissue evidence="2">Muscle</tissue>
    </source>
</reference>
<feature type="region of interest" description="Disordered" evidence="1">
    <location>
        <begin position="1"/>
        <end position="29"/>
    </location>
</feature>
<organism evidence="2 3">
    <name type="scientific">Ilyodon furcidens</name>
    <name type="common">goldbreast splitfin</name>
    <dbReference type="NCBI Taxonomy" id="33524"/>
    <lineage>
        <taxon>Eukaryota</taxon>
        <taxon>Metazoa</taxon>
        <taxon>Chordata</taxon>
        <taxon>Craniata</taxon>
        <taxon>Vertebrata</taxon>
        <taxon>Euteleostomi</taxon>
        <taxon>Actinopterygii</taxon>
        <taxon>Neopterygii</taxon>
        <taxon>Teleostei</taxon>
        <taxon>Neoteleostei</taxon>
        <taxon>Acanthomorphata</taxon>
        <taxon>Ovalentaria</taxon>
        <taxon>Atherinomorphae</taxon>
        <taxon>Cyprinodontiformes</taxon>
        <taxon>Goodeidae</taxon>
        <taxon>Ilyodon</taxon>
    </lineage>
</organism>
<proteinExistence type="predicted"/>
<evidence type="ECO:0000256" key="1">
    <source>
        <dbReference type="SAM" id="MobiDB-lite"/>
    </source>
</evidence>
<sequence>QAGDQDVAPRRHKVQVGSRTQCSRTRAVSDVGEDVETSIGVEGEDLETGRDMETLVVCGRDVEADIDVETLAAGDGGEDKEASRDVETLVAGDEGTDGLEVGRAE</sequence>